<evidence type="ECO:0000256" key="2">
    <source>
        <dbReference type="ARBA" id="ARBA00013161"/>
    </source>
</evidence>
<organism evidence="12 14">
    <name type="scientific">Edwardsiella hoshinae</name>
    <dbReference type="NCBI Taxonomy" id="93378"/>
    <lineage>
        <taxon>Bacteria</taxon>
        <taxon>Pseudomonadati</taxon>
        <taxon>Pseudomonadota</taxon>
        <taxon>Gammaproteobacteria</taxon>
        <taxon>Enterobacterales</taxon>
        <taxon>Hafniaceae</taxon>
        <taxon>Edwardsiella</taxon>
    </lineage>
</organism>
<reference evidence="11 13" key="1">
    <citation type="submission" date="2016-06" db="EMBL/GenBank/DDBJ databases">
        <title>Complete genome sequence of Edwardsiella hoshinae ATCC 35051.</title>
        <authorList>
            <person name="Reichley S.R."/>
            <person name="Waldbieser G.C."/>
            <person name="Lawrence M.L."/>
            <person name="Griffin M.J."/>
        </authorList>
    </citation>
    <scope>NUCLEOTIDE SEQUENCE [LARGE SCALE GENOMIC DNA]</scope>
    <source>
        <strain evidence="11 13">ATCC 35051</strain>
    </source>
</reference>
<dbReference type="STRING" id="93378.A9798_05415"/>
<dbReference type="PANTHER" id="PTHR43766:SF1">
    <property type="entry name" value="TRYPTOPHAN--TRNA LIGASE, MITOCHONDRIAL"/>
    <property type="match status" value="1"/>
</dbReference>
<dbReference type="PANTHER" id="PTHR43766">
    <property type="entry name" value="TRYPTOPHAN--TRNA LIGASE, MITOCHONDRIAL"/>
    <property type="match status" value="1"/>
</dbReference>
<evidence type="ECO:0000256" key="10">
    <source>
        <dbReference type="RuleBase" id="RU363036"/>
    </source>
</evidence>
<dbReference type="EC" id="6.1.1.2" evidence="2 9"/>
<dbReference type="InterPro" id="IPR014729">
    <property type="entry name" value="Rossmann-like_a/b/a_fold"/>
</dbReference>
<dbReference type="FunFam" id="1.10.240.10:FF:000005">
    <property type="entry name" value="Tryptophan--tRNA ligase"/>
    <property type="match status" value="1"/>
</dbReference>
<dbReference type="EMBL" id="UFXZ01000001">
    <property type="protein sequence ID" value="STC86457.1"/>
    <property type="molecule type" value="Genomic_DNA"/>
</dbReference>
<keyword evidence="7 10" id="KW-0030">Aminoacyl-tRNA synthetase</keyword>
<dbReference type="GO" id="GO:0004830">
    <property type="term" value="F:tryptophan-tRNA ligase activity"/>
    <property type="evidence" value="ECO:0007669"/>
    <property type="project" value="UniProtKB-UniRule"/>
</dbReference>
<dbReference type="CDD" id="cd00806">
    <property type="entry name" value="TrpRS_core"/>
    <property type="match status" value="1"/>
</dbReference>
<comment type="similarity">
    <text evidence="1 10">Belongs to the class-I aminoacyl-tRNA synthetase family.</text>
</comment>
<keyword evidence="13" id="KW-1185">Reference proteome</keyword>
<dbReference type="InterPro" id="IPR002305">
    <property type="entry name" value="aa-tRNA-synth_Ic"/>
</dbReference>
<dbReference type="GO" id="GO:0005829">
    <property type="term" value="C:cytosol"/>
    <property type="evidence" value="ECO:0007669"/>
    <property type="project" value="TreeGrafter"/>
</dbReference>
<dbReference type="InterPro" id="IPR002306">
    <property type="entry name" value="Trp-tRNA-ligase"/>
</dbReference>
<name>A0A376DCR9_9GAMM</name>
<evidence type="ECO:0000256" key="8">
    <source>
        <dbReference type="ARBA" id="ARBA00049929"/>
    </source>
</evidence>
<dbReference type="InterPro" id="IPR050203">
    <property type="entry name" value="Trp-tRNA_synthetase"/>
</dbReference>
<evidence type="ECO:0000256" key="6">
    <source>
        <dbReference type="ARBA" id="ARBA00022917"/>
    </source>
</evidence>
<evidence type="ECO:0000256" key="3">
    <source>
        <dbReference type="ARBA" id="ARBA00022598"/>
    </source>
</evidence>
<sequence length="342" mass="37571">MLSTDLEFAQPPVCLSGDRPTGPLHLGHYVGSLRQRLALQRRFPLYVMIADLQGLTDNGSNPRKVADNILQVMADYLAVGLDPSRTTLCLQSALPALPELTMLYMNIVSVARVARNPTVKAEITQKGFSANLPAGFLLYPVSQAADITAFNAERIPVGDDQLPMLEQTNELVQRMNRLLPQPVLRPCQAILSQVGRLPGIDGNAKMSKSLGNALPLGATAAQIRTAVHAMYTDPQHLRVSDPGRVEGNVVFTYLDAFHPDAERVAQMKEQYRRGGLGDSQCKRELEGCLQELLAPIRQRRAEFLADPAMLLQILRQGSERARAVSQQTLMAVKRGLGLPLMY</sequence>
<protein>
    <recommendedName>
        <fullName evidence="2 9">Tryptophan--tRNA ligase</fullName>
        <ecNumber evidence="2 9">6.1.1.2</ecNumber>
    </recommendedName>
</protein>
<dbReference type="Proteomes" id="UP000255248">
    <property type="component" value="Unassembled WGS sequence"/>
</dbReference>
<reference evidence="12 14" key="2">
    <citation type="submission" date="2018-06" db="EMBL/GenBank/DDBJ databases">
        <authorList>
            <consortium name="Pathogen Informatics"/>
            <person name="Doyle S."/>
        </authorList>
    </citation>
    <scope>NUCLEOTIDE SEQUENCE [LARGE SCALE GENOMIC DNA]</scope>
    <source>
        <strain evidence="12 14">NCTC12121</strain>
    </source>
</reference>
<evidence type="ECO:0000256" key="7">
    <source>
        <dbReference type="ARBA" id="ARBA00023146"/>
    </source>
</evidence>
<dbReference type="PRINTS" id="PR01039">
    <property type="entry name" value="TRNASYNTHTRP"/>
</dbReference>
<keyword evidence="5 10" id="KW-0067">ATP-binding</keyword>
<evidence type="ECO:0000256" key="9">
    <source>
        <dbReference type="NCBIfam" id="TIGR00233"/>
    </source>
</evidence>
<dbReference type="PROSITE" id="PS00178">
    <property type="entry name" value="AA_TRNA_LIGASE_I"/>
    <property type="match status" value="1"/>
</dbReference>
<accession>A0A376DCR9</accession>
<proteinExistence type="inferred from homology"/>
<dbReference type="RefSeq" id="WP_024522494.1">
    <property type="nucleotide sequence ID" value="NZ_CP016043.1"/>
</dbReference>
<keyword evidence="6 10" id="KW-0648">Protein biosynthesis</keyword>
<dbReference type="Pfam" id="PF00579">
    <property type="entry name" value="tRNA-synt_1b"/>
    <property type="match status" value="1"/>
</dbReference>
<evidence type="ECO:0000256" key="1">
    <source>
        <dbReference type="ARBA" id="ARBA00005594"/>
    </source>
</evidence>
<evidence type="ECO:0000256" key="5">
    <source>
        <dbReference type="ARBA" id="ARBA00022840"/>
    </source>
</evidence>
<evidence type="ECO:0000313" key="13">
    <source>
        <dbReference type="Proteomes" id="UP000175893"/>
    </source>
</evidence>
<evidence type="ECO:0000313" key="11">
    <source>
        <dbReference type="EMBL" id="AOV96440.1"/>
    </source>
</evidence>
<keyword evidence="3 10" id="KW-0436">Ligase</keyword>
<evidence type="ECO:0000313" key="12">
    <source>
        <dbReference type="EMBL" id="STC86457.1"/>
    </source>
</evidence>
<dbReference type="InterPro" id="IPR001412">
    <property type="entry name" value="aa-tRNA-synth_I_CS"/>
</dbReference>
<keyword evidence="4 10" id="KW-0547">Nucleotide-binding</keyword>
<comment type="catalytic activity">
    <reaction evidence="8">
        <text>tRNA(Trp) + L-tryptophan + ATP = L-tryptophyl-tRNA(Trp) + AMP + diphosphate + H(+)</text>
        <dbReference type="Rhea" id="RHEA:24080"/>
        <dbReference type="Rhea" id="RHEA-COMP:9671"/>
        <dbReference type="Rhea" id="RHEA-COMP:9705"/>
        <dbReference type="ChEBI" id="CHEBI:15378"/>
        <dbReference type="ChEBI" id="CHEBI:30616"/>
        <dbReference type="ChEBI" id="CHEBI:33019"/>
        <dbReference type="ChEBI" id="CHEBI:57912"/>
        <dbReference type="ChEBI" id="CHEBI:78442"/>
        <dbReference type="ChEBI" id="CHEBI:78535"/>
        <dbReference type="ChEBI" id="CHEBI:456215"/>
        <dbReference type="EC" id="6.1.1.2"/>
    </reaction>
</comment>
<dbReference type="EMBL" id="CP016043">
    <property type="protein sequence ID" value="AOV96440.1"/>
    <property type="molecule type" value="Genomic_DNA"/>
</dbReference>
<dbReference type="Gene3D" id="3.40.50.620">
    <property type="entry name" value="HUPs"/>
    <property type="match status" value="1"/>
</dbReference>
<evidence type="ECO:0000256" key="4">
    <source>
        <dbReference type="ARBA" id="ARBA00022741"/>
    </source>
</evidence>
<dbReference type="Gene3D" id="1.10.240.10">
    <property type="entry name" value="Tyrosyl-Transfer RNA Synthetase"/>
    <property type="match status" value="1"/>
</dbReference>
<dbReference type="NCBIfam" id="TIGR00233">
    <property type="entry name" value="trpS"/>
    <property type="match status" value="1"/>
</dbReference>
<evidence type="ECO:0000313" key="14">
    <source>
        <dbReference type="Proteomes" id="UP000255248"/>
    </source>
</evidence>
<dbReference type="SUPFAM" id="SSF52374">
    <property type="entry name" value="Nucleotidylyl transferase"/>
    <property type="match status" value="1"/>
</dbReference>
<dbReference type="KEGG" id="eho:A9798_05415"/>
<gene>
    <name evidence="12" type="primary">trpS2</name>
    <name evidence="11" type="ORF">A9798_05415</name>
    <name evidence="12" type="ORF">NCTC12121_01159</name>
</gene>
<dbReference type="GO" id="GO:0005524">
    <property type="term" value="F:ATP binding"/>
    <property type="evidence" value="ECO:0007669"/>
    <property type="project" value="UniProtKB-KW"/>
</dbReference>
<dbReference type="OrthoDB" id="9801042at2"/>
<dbReference type="AlphaFoldDB" id="A0A376DCR9"/>
<dbReference type="Proteomes" id="UP000175893">
    <property type="component" value="Chromosome"/>
</dbReference>
<dbReference type="GO" id="GO:0006436">
    <property type="term" value="P:tryptophanyl-tRNA aminoacylation"/>
    <property type="evidence" value="ECO:0007669"/>
    <property type="project" value="UniProtKB-UniRule"/>
</dbReference>